<dbReference type="AlphaFoldDB" id="A0A8H7T2D4"/>
<name>A0A8H7T2D4_9HELO</name>
<proteinExistence type="predicted"/>
<protein>
    <submittedName>
        <fullName evidence="1">Uncharacterized protein</fullName>
    </submittedName>
</protein>
<evidence type="ECO:0000313" key="1">
    <source>
        <dbReference type="EMBL" id="KAG4411047.1"/>
    </source>
</evidence>
<gene>
    <name evidence="1" type="ORF">IFR04_015822</name>
</gene>
<sequence length="137" mass="14488">MNEVSIGSPIGRSMRGVTDQSELEKIEIGAACAAKSASVGISDTAMPSSVDTGESEAVVSDGTTFFAWDGNGMKMSRAKINVNIYENARVATISKFASQKEKLVYNTLLKYGVSNFVPMTRALGGLLLTNMLPLVGC</sequence>
<accession>A0A8H7T2D4</accession>
<organism evidence="1 2">
    <name type="scientific">Cadophora malorum</name>
    <dbReference type="NCBI Taxonomy" id="108018"/>
    <lineage>
        <taxon>Eukaryota</taxon>
        <taxon>Fungi</taxon>
        <taxon>Dikarya</taxon>
        <taxon>Ascomycota</taxon>
        <taxon>Pezizomycotina</taxon>
        <taxon>Leotiomycetes</taxon>
        <taxon>Helotiales</taxon>
        <taxon>Ploettnerulaceae</taxon>
        <taxon>Cadophora</taxon>
    </lineage>
</organism>
<reference evidence="1" key="1">
    <citation type="submission" date="2021-02" db="EMBL/GenBank/DDBJ databases">
        <title>Genome sequence Cadophora malorum strain M34.</title>
        <authorList>
            <person name="Stefanovic E."/>
            <person name="Vu D."/>
            <person name="Scully C."/>
            <person name="Dijksterhuis J."/>
            <person name="Roader J."/>
            <person name="Houbraken J."/>
        </authorList>
    </citation>
    <scope>NUCLEOTIDE SEQUENCE</scope>
    <source>
        <strain evidence="1">M34</strain>
    </source>
</reference>
<comment type="caution">
    <text evidence="1">The sequence shown here is derived from an EMBL/GenBank/DDBJ whole genome shotgun (WGS) entry which is preliminary data.</text>
</comment>
<dbReference type="Proteomes" id="UP000664132">
    <property type="component" value="Unassembled WGS sequence"/>
</dbReference>
<keyword evidence="2" id="KW-1185">Reference proteome</keyword>
<evidence type="ECO:0000313" key="2">
    <source>
        <dbReference type="Proteomes" id="UP000664132"/>
    </source>
</evidence>
<dbReference type="EMBL" id="JAFJYH010000532">
    <property type="protein sequence ID" value="KAG4411047.1"/>
    <property type="molecule type" value="Genomic_DNA"/>
</dbReference>